<dbReference type="PATRIC" id="fig|874156.12.peg.2655"/>
<keyword evidence="7" id="KW-0813">Transport</keyword>
<dbReference type="GO" id="GO:0005886">
    <property type="term" value="C:plasma membrane"/>
    <property type="evidence" value="ECO:0007669"/>
    <property type="project" value="UniProtKB-SubCell"/>
</dbReference>
<evidence type="ECO:0000256" key="1">
    <source>
        <dbReference type="ARBA" id="ARBA00004162"/>
    </source>
</evidence>
<dbReference type="GO" id="GO:0022857">
    <property type="term" value="F:transmembrane transporter activity"/>
    <property type="evidence" value="ECO:0007669"/>
    <property type="project" value="InterPro"/>
</dbReference>
<evidence type="ECO:0000256" key="6">
    <source>
        <dbReference type="ARBA" id="ARBA00023136"/>
    </source>
</evidence>
<accession>A0A0H0XRQ3</accession>
<evidence type="ECO:0000313" key="10">
    <source>
        <dbReference type="Proteomes" id="UP000053455"/>
    </source>
</evidence>
<keyword evidence="6" id="KW-0472">Membrane</keyword>
<protein>
    <submittedName>
        <fullName evidence="9">Biopolymer transporter TolR</fullName>
    </submittedName>
</protein>
<dbReference type="Pfam" id="PF02472">
    <property type="entry name" value="ExbD"/>
    <property type="match status" value="1"/>
</dbReference>
<dbReference type="GO" id="GO:0015031">
    <property type="term" value="P:protein transport"/>
    <property type="evidence" value="ECO:0007669"/>
    <property type="project" value="UniProtKB-KW"/>
</dbReference>
<proteinExistence type="inferred from homology"/>
<evidence type="ECO:0000256" key="7">
    <source>
        <dbReference type="RuleBase" id="RU003879"/>
    </source>
</evidence>
<gene>
    <name evidence="9" type="ORF">AAV99_12890</name>
</gene>
<dbReference type="OrthoDB" id="9798629at2"/>
<comment type="subcellular location">
    <subcellularLocation>
        <location evidence="1">Cell membrane</location>
        <topology evidence="1">Single-pass membrane protein</topology>
    </subcellularLocation>
    <subcellularLocation>
        <location evidence="7">Cell membrane</location>
        <topology evidence="7">Single-pass type II membrane protein</topology>
    </subcellularLocation>
</comment>
<evidence type="ECO:0000256" key="5">
    <source>
        <dbReference type="ARBA" id="ARBA00022989"/>
    </source>
</evidence>
<dbReference type="AlphaFoldDB" id="A0A0H0XRQ3"/>
<dbReference type="Proteomes" id="UP000053455">
    <property type="component" value="Unassembled WGS sequence"/>
</dbReference>
<comment type="caution">
    <text evidence="9">The sequence shown here is derived from an EMBL/GenBank/DDBJ whole genome shotgun (WGS) entry which is preliminary data.</text>
</comment>
<comment type="similarity">
    <text evidence="2 7">Belongs to the ExbD/TolR family.</text>
</comment>
<dbReference type="PANTHER" id="PTHR30558">
    <property type="entry name" value="EXBD MEMBRANE COMPONENT OF PMF-DRIVEN MACROMOLECULE IMPORT SYSTEM"/>
    <property type="match status" value="1"/>
</dbReference>
<keyword evidence="5" id="KW-1133">Transmembrane helix</keyword>
<evidence type="ECO:0000256" key="2">
    <source>
        <dbReference type="ARBA" id="ARBA00005811"/>
    </source>
</evidence>
<evidence type="ECO:0000313" key="9">
    <source>
        <dbReference type="EMBL" id="KLI62945.1"/>
    </source>
</evidence>
<keyword evidence="10" id="KW-1185">Reference proteome</keyword>
<dbReference type="Gene3D" id="3.30.420.270">
    <property type="match status" value="1"/>
</dbReference>
<dbReference type="EMBL" id="LBHU01000004">
    <property type="protein sequence ID" value="KLI62945.1"/>
    <property type="molecule type" value="Genomic_DNA"/>
</dbReference>
<keyword evidence="3" id="KW-1003">Cell membrane</keyword>
<dbReference type="InterPro" id="IPR003400">
    <property type="entry name" value="ExbD"/>
</dbReference>
<evidence type="ECO:0000256" key="4">
    <source>
        <dbReference type="ARBA" id="ARBA00022692"/>
    </source>
</evidence>
<dbReference type="PANTHER" id="PTHR30558:SF7">
    <property type="entry name" value="TOL-PAL SYSTEM PROTEIN TOLR"/>
    <property type="match status" value="1"/>
</dbReference>
<evidence type="ECO:0000256" key="8">
    <source>
        <dbReference type="SAM" id="MobiDB-lite"/>
    </source>
</evidence>
<keyword evidence="7" id="KW-0653">Protein transport</keyword>
<dbReference type="STRING" id="874156.GCA_001021555_02661"/>
<sequence>MAMGMAGGRRSRRHGSRRAPMAEINVTPFVDVMLVLLIIFMVTAPLLASGVPVELPESRANPVDQEPDQITVAVDREGFVYIDDARVETGGLPQALEALMGPEGAEQPLINLRADRDIDWGRAMAVMGELNRAGFTRISLITSPAAEPVVAPAPTQDPEKGLVSEGSAEEASFTE</sequence>
<evidence type="ECO:0000256" key="3">
    <source>
        <dbReference type="ARBA" id="ARBA00022475"/>
    </source>
</evidence>
<feature type="region of interest" description="Disordered" evidence="8">
    <location>
        <begin position="148"/>
        <end position="175"/>
    </location>
</feature>
<name>A0A0H0XRQ3_9SPHN</name>
<organism evidence="9 10">
    <name type="scientific">Aurantiacibacter marinus</name>
    <dbReference type="NCBI Taxonomy" id="874156"/>
    <lineage>
        <taxon>Bacteria</taxon>
        <taxon>Pseudomonadati</taxon>
        <taxon>Pseudomonadota</taxon>
        <taxon>Alphaproteobacteria</taxon>
        <taxon>Sphingomonadales</taxon>
        <taxon>Erythrobacteraceae</taxon>
        <taxon>Aurantiacibacter</taxon>
    </lineage>
</organism>
<keyword evidence="4 7" id="KW-0812">Transmembrane</keyword>
<reference evidence="9 10" key="1">
    <citation type="submission" date="2015-04" db="EMBL/GenBank/DDBJ databases">
        <title>The draft genome sequence of Erythrobacter marinus HWDM-33.</title>
        <authorList>
            <person name="Zhuang L."/>
            <person name="Liu Y."/>
            <person name="Shao Z."/>
        </authorList>
    </citation>
    <scope>NUCLEOTIDE SEQUENCE [LARGE SCALE GENOMIC DNA]</scope>
    <source>
        <strain evidence="9 10">HWDM-33</strain>
    </source>
</reference>
<dbReference type="RefSeq" id="WP_047094464.1">
    <property type="nucleotide sequence ID" value="NZ_LBHU01000004.1"/>
</dbReference>